<dbReference type="eggNOG" id="arCOG15070">
    <property type="taxonomic scope" value="Archaea"/>
</dbReference>
<dbReference type="Proteomes" id="UP000002071">
    <property type="component" value="Chromosome"/>
</dbReference>
<dbReference type="KEGG" id="hut:Huta_0899"/>
<evidence type="ECO:0000313" key="2">
    <source>
        <dbReference type="EMBL" id="ACV11082.1"/>
    </source>
</evidence>
<evidence type="ECO:0008006" key="4">
    <source>
        <dbReference type="Google" id="ProtNLM"/>
    </source>
</evidence>
<proteinExistence type="predicted"/>
<dbReference type="AlphaFoldDB" id="C7NUR9"/>
<evidence type="ECO:0000313" key="3">
    <source>
        <dbReference type="Proteomes" id="UP000002071"/>
    </source>
</evidence>
<organism evidence="2 3">
    <name type="scientific">Halorhabdus utahensis (strain DSM 12940 / JCM 11049 / AX-2)</name>
    <dbReference type="NCBI Taxonomy" id="519442"/>
    <lineage>
        <taxon>Archaea</taxon>
        <taxon>Methanobacteriati</taxon>
        <taxon>Methanobacteriota</taxon>
        <taxon>Stenosarchaea group</taxon>
        <taxon>Halobacteria</taxon>
        <taxon>Halobacteriales</taxon>
        <taxon>Haloarculaceae</taxon>
        <taxon>Halorhabdus</taxon>
    </lineage>
</organism>
<accession>C7NUR9</accession>
<protein>
    <recommendedName>
        <fullName evidence="4">Cox cluster protein</fullName>
    </recommendedName>
</protein>
<gene>
    <name evidence="2" type="ordered locus">Huta_0899</name>
</gene>
<dbReference type="GeneID" id="8383172"/>
<keyword evidence="1" id="KW-0472">Membrane</keyword>
<dbReference type="EMBL" id="CP001687">
    <property type="protein sequence ID" value="ACV11082.1"/>
    <property type="molecule type" value="Genomic_DNA"/>
</dbReference>
<dbReference type="RefSeq" id="WP_015788659.1">
    <property type="nucleotide sequence ID" value="NC_013158.1"/>
</dbReference>
<sequence length="93" mass="9867">MTEDTTPAITDDHRLLLGAGFAFGVMMTLLVLVLVLVLDGTFAVDDLVTTSDGLIAVAGIVFAGILGIAMYVLAFPDNRAMIPIAKDDERARE</sequence>
<feature type="transmembrane region" description="Helical" evidence="1">
    <location>
        <begin position="53"/>
        <end position="74"/>
    </location>
</feature>
<dbReference type="HOGENOM" id="CLU_2392817_0_0_2"/>
<name>C7NUR9_HALUD</name>
<dbReference type="OrthoDB" id="240957at2157"/>
<keyword evidence="1" id="KW-0812">Transmembrane</keyword>
<evidence type="ECO:0000256" key="1">
    <source>
        <dbReference type="SAM" id="Phobius"/>
    </source>
</evidence>
<feature type="transmembrane region" description="Helical" evidence="1">
    <location>
        <begin position="15"/>
        <end position="38"/>
    </location>
</feature>
<dbReference type="STRING" id="519442.Huta_0899"/>
<keyword evidence="3" id="KW-1185">Reference proteome</keyword>
<reference evidence="2 3" key="1">
    <citation type="journal article" date="2009" name="Stand. Genomic Sci.">
        <title>Complete genome sequence of Halorhabdus utahensis type strain (AX-2).</title>
        <authorList>
            <person name="Anderson I."/>
            <person name="Tindall B.J."/>
            <person name="Pomrenke H."/>
            <person name="Goker M."/>
            <person name="Lapidus A."/>
            <person name="Nolan M."/>
            <person name="Copeland A."/>
            <person name="Glavina Del Rio T."/>
            <person name="Chen F."/>
            <person name="Tice H."/>
            <person name="Cheng J.F."/>
            <person name="Lucas S."/>
            <person name="Chertkov O."/>
            <person name="Bruce D."/>
            <person name="Brettin T."/>
            <person name="Detter J.C."/>
            <person name="Han C."/>
            <person name="Goodwin L."/>
            <person name="Land M."/>
            <person name="Hauser L."/>
            <person name="Chang Y.J."/>
            <person name="Jeffries C.D."/>
            <person name="Pitluck S."/>
            <person name="Pati A."/>
            <person name="Mavromatis K."/>
            <person name="Ivanova N."/>
            <person name="Ovchinnikova G."/>
            <person name="Chen A."/>
            <person name="Palaniappan K."/>
            <person name="Chain P."/>
            <person name="Rohde M."/>
            <person name="Bristow J."/>
            <person name="Eisen J.A."/>
            <person name="Markowitz V."/>
            <person name="Hugenholtz P."/>
            <person name="Kyrpides N.C."/>
            <person name="Klenk H.P."/>
        </authorList>
    </citation>
    <scope>NUCLEOTIDE SEQUENCE [LARGE SCALE GENOMIC DNA]</scope>
    <source>
        <strain evidence="3">DSM 12940 / JCM 11049 / AX-2</strain>
    </source>
</reference>
<keyword evidence="1" id="KW-1133">Transmembrane helix</keyword>